<dbReference type="STRING" id="1385511.GCA_000425225_02249"/>
<comment type="caution">
    <text evidence="1">The sequence shown here is derived from an EMBL/GenBank/DDBJ whole genome shotgun (WGS) entry which is preliminary data.</text>
</comment>
<dbReference type="InterPro" id="IPR044855">
    <property type="entry name" value="CoA-Trfase_III_dom3_sf"/>
</dbReference>
<dbReference type="SUPFAM" id="SSF89796">
    <property type="entry name" value="CoA-transferase family III (CaiB/BaiF)"/>
    <property type="match status" value="1"/>
</dbReference>
<dbReference type="eggNOG" id="COG1804">
    <property type="taxonomic scope" value="Bacteria"/>
</dbReference>
<dbReference type="InterPro" id="IPR023606">
    <property type="entry name" value="CoA-Trfase_III_dom_1_sf"/>
</dbReference>
<organism evidence="1 2">
    <name type="scientific">Pontibacillus marinus BH030004 = DSM 16465</name>
    <dbReference type="NCBI Taxonomy" id="1385511"/>
    <lineage>
        <taxon>Bacteria</taxon>
        <taxon>Bacillati</taxon>
        <taxon>Bacillota</taxon>
        <taxon>Bacilli</taxon>
        <taxon>Bacillales</taxon>
        <taxon>Bacillaceae</taxon>
        <taxon>Pontibacillus</taxon>
    </lineage>
</organism>
<proteinExistence type="predicted"/>
<dbReference type="OrthoDB" id="9797653at2"/>
<keyword evidence="2" id="KW-1185">Reference proteome</keyword>
<accession>A0A0A5G1G8</accession>
<dbReference type="GO" id="GO:0003824">
    <property type="term" value="F:catalytic activity"/>
    <property type="evidence" value="ECO:0007669"/>
    <property type="project" value="InterPro"/>
</dbReference>
<dbReference type="Proteomes" id="UP000030403">
    <property type="component" value="Unassembled WGS sequence"/>
</dbReference>
<dbReference type="Gene3D" id="3.40.50.10540">
    <property type="entry name" value="Crotonobetainyl-coa:carnitine coa-transferase, domain 1"/>
    <property type="match status" value="1"/>
</dbReference>
<dbReference type="RefSeq" id="WP_051255268.1">
    <property type="nucleotide sequence ID" value="NZ_AVPF01000046.1"/>
</dbReference>
<gene>
    <name evidence="1" type="ORF">N783_15655</name>
</gene>
<protein>
    <recommendedName>
        <fullName evidence="3">Alpha-methylacyl-CoA racemase</fullName>
    </recommendedName>
</protein>
<evidence type="ECO:0008006" key="3">
    <source>
        <dbReference type="Google" id="ProtNLM"/>
    </source>
</evidence>
<dbReference type="InterPro" id="IPR003673">
    <property type="entry name" value="CoA-Trfase_fam_III"/>
</dbReference>
<dbReference type="Pfam" id="PF02515">
    <property type="entry name" value="CoA_transf_3"/>
    <property type="match status" value="1"/>
</dbReference>
<sequence length="384" mass="43639">MEHMLKGMRILDFSHYIPGPFASMRLGDLGAEVIKVEPLTGDLSRSATPHSNERDSVFHAYNRNKKSLAVNLKSKEGLEIVYDLIQHADIVIESFRPGVMKRLGLDYDTVSKWNPELIYCSLSGYGQEGVISQFGSHDINYMALSGMLSQLKDRTGRPIHPSITLADLVGGLAATESILAAYISREKTGEGAYIDSAILDSMLSLTQLHMLNLQYADEHQGLSSLNGELVSYSIYETADNRYVSFAALEPKFWKTFCEKVGREDWVSYQFIKKDSEDPFVQDIIQLFKSKTFQQWEEFSSQVDCCLTPIYEMEEVLTKPYVKERMIQEEDSAGIVHVASRYHAQKNHREVWFPGLGEQTEGILSDLLCYPEEKIETMKERMIIL</sequence>
<name>A0A0A5G1G8_9BACI</name>
<dbReference type="Gene3D" id="3.30.1540.10">
    <property type="entry name" value="formyl-coa transferase, domain 3"/>
    <property type="match status" value="1"/>
</dbReference>
<reference evidence="1 2" key="1">
    <citation type="submission" date="2013-08" db="EMBL/GenBank/DDBJ databases">
        <authorList>
            <person name="Huang J."/>
            <person name="Wang G."/>
        </authorList>
    </citation>
    <scope>NUCLEOTIDE SEQUENCE [LARGE SCALE GENOMIC DNA]</scope>
    <source>
        <strain evidence="1 2">BH030004</strain>
    </source>
</reference>
<dbReference type="AlphaFoldDB" id="A0A0A5G1G8"/>
<evidence type="ECO:0000313" key="1">
    <source>
        <dbReference type="EMBL" id="KGX84943.1"/>
    </source>
</evidence>
<dbReference type="PANTHER" id="PTHR48228:SF5">
    <property type="entry name" value="ALPHA-METHYLACYL-COA RACEMASE"/>
    <property type="match status" value="1"/>
</dbReference>
<evidence type="ECO:0000313" key="2">
    <source>
        <dbReference type="Proteomes" id="UP000030403"/>
    </source>
</evidence>
<dbReference type="EMBL" id="AVPF01000046">
    <property type="protein sequence ID" value="KGX84943.1"/>
    <property type="molecule type" value="Genomic_DNA"/>
</dbReference>
<dbReference type="InterPro" id="IPR050509">
    <property type="entry name" value="CoA-transferase_III"/>
</dbReference>
<dbReference type="PANTHER" id="PTHR48228">
    <property type="entry name" value="SUCCINYL-COA--D-CITRAMALATE COA-TRANSFERASE"/>
    <property type="match status" value="1"/>
</dbReference>